<proteinExistence type="predicted"/>
<dbReference type="OrthoDB" id="9793816at2"/>
<evidence type="ECO:0000259" key="2">
    <source>
        <dbReference type="SMART" id="SM00867"/>
    </source>
</evidence>
<keyword evidence="1" id="KW-0732">Signal</keyword>
<dbReference type="PIRSF" id="PIRSF029811">
    <property type="entry name" value="UCP029811"/>
    <property type="match status" value="1"/>
</dbReference>
<gene>
    <name evidence="4" type="ORF">BAZSYMA_ACONTIG00296_0</name>
    <name evidence="3" type="ORF">BAZSYMB_SCAFFOLD00020_9</name>
</gene>
<evidence type="ECO:0000313" key="4">
    <source>
        <dbReference type="EMBL" id="SEH90703.1"/>
    </source>
</evidence>
<evidence type="ECO:0000313" key="6">
    <source>
        <dbReference type="Proteomes" id="UP000198988"/>
    </source>
</evidence>
<dbReference type="Proteomes" id="UP000198559">
    <property type="component" value="Unassembled WGS sequence"/>
</dbReference>
<sequence>MNLIKTTLAAFLLLSLSTLNGAFAAPKYIVDSNNSVVNFSTIKKQYVVDPAVFEGITGSISNSGQAEININLSSIDTNIPIRDQRLKALFFKVAKFPQATIKATIDMKKIKSIRYYKRMEIPAILEFYGVSKEIKLEVLIAKVYKKKLLITSMKPIIINAKDYGVPAKNLVALSKTVGGLSLSEEVAVNFVLSFADKQ</sequence>
<dbReference type="AlphaFoldDB" id="A0A1H6LPW7"/>
<reference evidence="4" key="1">
    <citation type="submission" date="2016-06" db="EMBL/GenBank/DDBJ databases">
        <authorList>
            <person name="Olsen C.W."/>
            <person name="Carey S."/>
            <person name="Hinshaw L."/>
            <person name="Karasin A.I."/>
        </authorList>
    </citation>
    <scope>NUCLEOTIDE SEQUENCE [LARGE SCALE GENOMIC DNA]</scope>
    <source>
        <strain evidence="4">BazSymA</strain>
        <strain evidence="3">BazSymB</strain>
    </source>
</reference>
<feature type="domain" description="Lipid/polyisoprenoid-binding YceI-like" evidence="2">
    <location>
        <begin position="27"/>
        <end position="195"/>
    </location>
</feature>
<evidence type="ECO:0000313" key="5">
    <source>
        <dbReference type="Proteomes" id="UP000198559"/>
    </source>
</evidence>
<dbReference type="SMART" id="SM00867">
    <property type="entry name" value="YceI"/>
    <property type="match status" value="1"/>
</dbReference>
<evidence type="ECO:0000313" key="3">
    <source>
        <dbReference type="EMBL" id="SEH70958.1"/>
    </source>
</evidence>
<protein>
    <submittedName>
        <fullName evidence="4">Lipid/polyisoprenoid-binding, YceI-like</fullName>
    </submittedName>
</protein>
<dbReference type="InterPro" id="IPR027016">
    <property type="entry name" value="UCP029811"/>
</dbReference>
<reference evidence="5 6" key="2">
    <citation type="submission" date="2016-06" db="EMBL/GenBank/DDBJ databases">
        <authorList>
            <person name="Petersen J."/>
            <person name="Sayavedra L."/>
        </authorList>
    </citation>
    <scope>NUCLEOTIDE SEQUENCE [LARGE SCALE GENOMIC DNA]</scope>
    <source>
        <strain evidence="6">BazSymA</strain>
        <strain evidence="5">BazSymB</strain>
    </source>
</reference>
<dbReference type="EMBL" id="CVUD02000105">
    <property type="protein sequence ID" value="SEH70958.1"/>
    <property type="molecule type" value="Genomic_DNA"/>
</dbReference>
<dbReference type="Proteomes" id="UP000198988">
    <property type="component" value="Unassembled WGS sequence"/>
</dbReference>
<accession>A0A1H6LPW7</accession>
<organism evidence="4 6">
    <name type="scientific">Bathymodiolus azoricus thioautotrophic gill symbiont</name>
    <dbReference type="NCBI Taxonomy" id="235205"/>
    <lineage>
        <taxon>Bacteria</taxon>
        <taxon>Pseudomonadati</taxon>
        <taxon>Pseudomonadota</taxon>
        <taxon>Gammaproteobacteria</taxon>
        <taxon>sulfur-oxidizing symbionts</taxon>
    </lineage>
</organism>
<name>A0A1H6LPW7_9GAMM</name>
<dbReference type="EMBL" id="CDSC02000309">
    <property type="protein sequence ID" value="SEH90703.1"/>
    <property type="molecule type" value="Genomic_DNA"/>
</dbReference>
<dbReference type="InterPro" id="IPR036761">
    <property type="entry name" value="TTHA0802/YceI-like_sf"/>
</dbReference>
<feature type="chain" id="PRO_5014063577" evidence="1">
    <location>
        <begin position="25"/>
        <end position="198"/>
    </location>
</feature>
<dbReference type="PANTHER" id="PTHR34406">
    <property type="entry name" value="PROTEIN YCEI"/>
    <property type="match status" value="1"/>
</dbReference>
<evidence type="ECO:0000256" key="1">
    <source>
        <dbReference type="SAM" id="SignalP"/>
    </source>
</evidence>
<dbReference type="InterPro" id="IPR007372">
    <property type="entry name" value="Lipid/polyisoprenoid-bd_YceI"/>
</dbReference>
<dbReference type="STRING" id="235205.BAZSYMB_SCAFFOLD00020_9"/>
<dbReference type="RefSeq" id="WP_090716668.1">
    <property type="nucleotide sequence ID" value="NZ_CAESAP020000086.1"/>
</dbReference>
<dbReference type="SUPFAM" id="SSF101874">
    <property type="entry name" value="YceI-like"/>
    <property type="match status" value="1"/>
</dbReference>
<dbReference type="Gene3D" id="2.40.128.110">
    <property type="entry name" value="Lipid/polyisoprenoid-binding, YceI-like"/>
    <property type="match status" value="1"/>
</dbReference>
<dbReference type="PANTHER" id="PTHR34406:SF1">
    <property type="entry name" value="PROTEIN YCEI"/>
    <property type="match status" value="1"/>
</dbReference>
<feature type="signal peptide" evidence="1">
    <location>
        <begin position="1"/>
        <end position="24"/>
    </location>
</feature>
<dbReference type="Pfam" id="PF04264">
    <property type="entry name" value="YceI"/>
    <property type="match status" value="1"/>
</dbReference>